<organism evidence="2 3">
    <name type="scientific">Candidatus Blautia faecavium</name>
    <dbReference type="NCBI Taxonomy" id="2838487"/>
    <lineage>
        <taxon>Bacteria</taxon>
        <taxon>Bacillati</taxon>
        <taxon>Bacillota</taxon>
        <taxon>Clostridia</taxon>
        <taxon>Lachnospirales</taxon>
        <taxon>Lachnospiraceae</taxon>
        <taxon>Blautia</taxon>
    </lineage>
</organism>
<dbReference type="EMBL" id="DWYZ01000251">
    <property type="protein sequence ID" value="HJB29772.1"/>
    <property type="molecule type" value="Genomic_DNA"/>
</dbReference>
<feature type="transmembrane region" description="Helical" evidence="1">
    <location>
        <begin position="23"/>
        <end position="49"/>
    </location>
</feature>
<keyword evidence="1" id="KW-0812">Transmembrane</keyword>
<evidence type="ECO:0000313" key="2">
    <source>
        <dbReference type="EMBL" id="HJB29772.1"/>
    </source>
</evidence>
<dbReference type="Proteomes" id="UP000823842">
    <property type="component" value="Unassembled WGS sequence"/>
</dbReference>
<accession>A0A9D2RWY8</accession>
<keyword evidence="1" id="KW-0472">Membrane</keyword>
<proteinExistence type="predicted"/>
<keyword evidence="1" id="KW-1133">Transmembrane helix</keyword>
<reference evidence="2" key="2">
    <citation type="submission" date="2021-04" db="EMBL/GenBank/DDBJ databases">
        <authorList>
            <person name="Gilroy R."/>
        </authorList>
    </citation>
    <scope>NUCLEOTIDE SEQUENCE</scope>
    <source>
        <strain evidence="2">ChiSjej1B19-5720</strain>
    </source>
</reference>
<comment type="caution">
    <text evidence="2">The sequence shown here is derived from an EMBL/GenBank/DDBJ whole genome shotgun (WGS) entry which is preliminary data.</text>
</comment>
<name>A0A9D2RWY8_9FIRM</name>
<evidence type="ECO:0000313" key="3">
    <source>
        <dbReference type="Proteomes" id="UP000823842"/>
    </source>
</evidence>
<gene>
    <name evidence="2" type="ORF">IAA06_13415</name>
</gene>
<dbReference type="AlphaFoldDB" id="A0A9D2RWY8"/>
<protein>
    <submittedName>
        <fullName evidence="2">Rod shape-determining protein MreD</fullName>
    </submittedName>
</protein>
<reference evidence="2" key="1">
    <citation type="journal article" date="2021" name="PeerJ">
        <title>Extensive microbial diversity within the chicken gut microbiome revealed by metagenomics and culture.</title>
        <authorList>
            <person name="Gilroy R."/>
            <person name="Ravi A."/>
            <person name="Getino M."/>
            <person name="Pursley I."/>
            <person name="Horton D.L."/>
            <person name="Alikhan N.F."/>
            <person name="Baker D."/>
            <person name="Gharbi K."/>
            <person name="Hall N."/>
            <person name="Watson M."/>
            <person name="Adriaenssens E.M."/>
            <person name="Foster-Nyarko E."/>
            <person name="Jarju S."/>
            <person name="Secka A."/>
            <person name="Antonio M."/>
            <person name="Oren A."/>
            <person name="Chaudhuri R.R."/>
            <person name="La Ragione R."/>
            <person name="Hildebrand F."/>
            <person name="Pallen M.J."/>
        </authorList>
    </citation>
    <scope>NUCLEOTIDE SEQUENCE</scope>
    <source>
        <strain evidence="2">ChiSjej1B19-5720</strain>
    </source>
</reference>
<sequence length="68" mass="8354">FFYNLAVYGLQFLLRGRLGLGTYLYRIIIPEIFYTVFLTMLVYKIFYFINYRFMSITRKESESIWVLK</sequence>
<feature type="non-terminal residue" evidence="2">
    <location>
        <position position="1"/>
    </location>
</feature>
<evidence type="ECO:0000256" key="1">
    <source>
        <dbReference type="SAM" id="Phobius"/>
    </source>
</evidence>